<reference evidence="3 4" key="1">
    <citation type="submission" date="2019-01" db="EMBL/GenBank/DDBJ databases">
        <title>Coherence of Microcystis species and biogeography revealed through population genomics.</title>
        <authorList>
            <person name="Perez-Carrascal O.M."/>
            <person name="Terrat Y."/>
            <person name="Giani A."/>
            <person name="Fortin N."/>
            <person name="Tromas N."/>
            <person name="Shapiro B.J."/>
        </authorList>
    </citation>
    <scope>NUCLEOTIDE SEQUENCE [LARGE SCALE GENOMIC DNA]</scope>
    <source>
        <strain evidence="3">Ma_MB_S_20031200_S102</strain>
    </source>
</reference>
<dbReference type="PANTHER" id="PTHR30492:SF0">
    <property type="entry name" value="METHYLGLYOXAL SYNTHASE"/>
    <property type="match status" value="1"/>
</dbReference>
<evidence type="ECO:0000259" key="1">
    <source>
        <dbReference type="PROSITE" id="PS50146"/>
    </source>
</evidence>
<proteinExistence type="predicted"/>
<dbReference type="InterPro" id="IPR005218">
    <property type="entry name" value="Diacylglycerol/lipid_kinase"/>
</dbReference>
<keyword evidence="3" id="KW-0418">Kinase</keyword>
<dbReference type="AlphaFoldDB" id="A0A552EUV4"/>
<evidence type="ECO:0000313" key="4">
    <source>
        <dbReference type="Proteomes" id="UP000317708"/>
    </source>
</evidence>
<accession>A0A552EUV4</accession>
<dbReference type="InterPro" id="IPR017438">
    <property type="entry name" value="ATP-NAD_kinase_N"/>
</dbReference>
<dbReference type="InterPro" id="IPR016064">
    <property type="entry name" value="NAD/diacylglycerol_kinase_sf"/>
</dbReference>
<dbReference type="InterPro" id="IPR045540">
    <property type="entry name" value="YegS/DAGK_C"/>
</dbReference>
<organism evidence="3 4">
    <name type="scientific">Microcystis aeruginosa Ma_MB_S_20031200_S102</name>
    <dbReference type="NCBI Taxonomy" id="2486254"/>
    <lineage>
        <taxon>Bacteria</taxon>
        <taxon>Bacillati</taxon>
        <taxon>Cyanobacteriota</taxon>
        <taxon>Cyanophyceae</taxon>
        <taxon>Oscillatoriophycideae</taxon>
        <taxon>Chroococcales</taxon>
        <taxon>Microcystaceae</taxon>
        <taxon>Microcystis</taxon>
    </lineage>
</organism>
<feature type="domain" description="HMA" evidence="2">
    <location>
        <begin position="440"/>
        <end position="506"/>
    </location>
</feature>
<dbReference type="GO" id="GO:0016301">
    <property type="term" value="F:kinase activity"/>
    <property type="evidence" value="ECO:0007669"/>
    <property type="project" value="UniProtKB-KW"/>
</dbReference>
<dbReference type="InterPro" id="IPR001206">
    <property type="entry name" value="Diacylglycerol_kinase_cat_dom"/>
</dbReference>
<dbReference type="SMART" id="SM00046">
    <property type="entry name" value="DAGKc"/>
    <property type="match status" value="1"/>
</dbReference>
<dbReference type="PROSITE" id="PS50146">
    <property type="entry name" value="DAGK"/>
    <property type="match status" value="1"/>
</dbReference>
<dbReference type="GO" id="GO:0005524">
    <property type="term" value="F:ATP binding"/>
    <property type="evidence" value="ECO:0007669"/>
    <property type="project" value="InterPro"/>
</dbReference>
<evidence type="ECO:0000259" key="2">
    <source>
        <dbReference type="PROSITE" id="PS50846"/>
    </source>
</evidence>
<dbReference type="PANTHER" id="PTHR30492">
    <property type="entry name" value="METHYLGLYOXAL SYNTHASE"/>
    <property type="match status" value="1"/>
</dbReference>
<dbReference type="GO" id="GO:0008654">
    <property type="term" value="P:phospholipid biosynthetic process"/>
    <property type="evidence" value="ECO:0007669"/>
    <property type="project" value="InterPro"/>
</dbReference>
<dbReference type="Proteomes" id="UP000317708">
    <property type="component" value="Unassembled WGS sequence"/>
</dbReference>
<gene>
    <name evidence="3" type="ORF">EWV92_08840</name>
</gene>
<dbReference type="InterPro" id="IPR006121">
    <property type="entry name" value="HMA_dom"/>
</dbReference>
<dbReference type="Gene3D" id="2.60.200.40">
    <property type="match status" value="1"/>
</dbReference>
<dbReference type="GO" id="GO:0005829">
    <property type="term" value="C:cytosol"/>
    <property type="evidence" value="ECO:0007669"/>
    <property type="project" value="TreeGrafter"/>
</dbReference>
<dbReference type="GO" id="GO:0008929">
    <property type="term" value="F:methylglyoxal synthase activity"/>
    <property type="evidence" value="ECO:0007669"/>
    <property type="project" value="InterPro"/>
</dbReference>
<dbReference type="Pfam" id="PF00781">
    <property type="entry name" value="DAGK_cat"/>
    <property type="match status" value="1"/>
</dbReference>
<name>A0A552EUV4_MICAE</name>
<dbReference type="PROSITE" id="PS50846">
    <property type="entry name" value="HMA_2"/>
    <property type="match status" value="1"/>
</dbReference>
<dbReference type="NCBIfam" id="TIGR00147">
    <property type="entry name" value="YegS/Rv2252/BmrU family lipid kinase"/>
    <property type="match status" value="1"/>
</dbReference>
<dbReference type="GO" id="GO:0019242">
    <property type="term" value="P:methylglyoxal biosynthetic process"/>
    <property type="evidence" value="ECO:0007669"/>
    <property type="project" value="InterPro"/>
</dbReference>
<dbReference type="EMBL" id="SFBI01000082">
    <property type="protein sequence ID" value="TRU38239.1"/>
    <property type="molecule type" value="Genomic_DNA"/>
</dbReference>
<sequence>MFASIIPQPSSRLKRARAFRRASLIFNPVSGQGNAEAQLATIKDLLEPHIALAIYPTSVEVGAEQLTREAVAQGTELIIASGGDGTVSEVASVLIGTGIPLAVIPRGTANAFANGLGLPTTIEEACIAILQGATLTIDTARCNDKAMLLLAGIGFEAETVQEADRKLKNEFGILAYILAGLDRLQNLVPFTAEITTENEKFTVSAAAVTVANIAPPTSILAQGVGQTKPDDGLLDVTILTPSDALEALANAIELFESGLIHQPTESHHIGYLRAKQVQVTTNPPQAITIDGEMAGETPTTVEIVPASLTVVTFYEQVVQKRLRGLLDLTVAEETQVEVLVVKYYVPPLNWERTLTKVIAEIAETSIAWWETFRRASIEVGELLIKSLHQALAAVAKSIDQLGESLPLSNRAEVEQLEESIPMGETFPLSTAPEIVHQIAGRIRWRIPRLRKDAGYAAQLQRILESVEGVTEVKINSIAASLAVSYTEDSLSVKEFEQKIKLAMAQV</sequence>
<dbReference type="InterPro" id="IPR004363">
    <property type="entry name" value="Methylgl_synth"/>
</dbReference>
<dbReference type="NCBIfam" id="NF002033">
    <property type="entry name" value="PRK00861.1"/>
    <property type="match status" value="1"/>
</dbReference>
<protein>
    <submittedName>
        <fullName evidence="3">YegS/Rv2252/BmrU family lipid kinase</fullName>
    </submittedName>
</protein>
<evidence type="ECO:0000313" key="3">
    <source>
        <dbReference type="EMBL" id="TRU38239.1"/>
    </source>
</evidence>
<keyword evidence="3" id="KW-0808">Transferase</keyword>
<dbReference type="Pfam" id="PF19279">
    <property type="entry name" value="YegS_C"/>
    <property type="match status" value="1"/>
</dbReference>
<dbReference type="SUPFAM" id="SSF111331">
    <property type="entry name" value="NAD kinase/diacylglycerol kinase-like"/>
    <property type="match status" value="1"/>
</dbReference>
<dbReference type="Gene3D" id="3.40.50.10330">
    <property type="entry name" value="Probable inorganic polyphosphate/atp-NAD kinase, domain 1"/>
    <property type="match status" value="1"/>
</dbReference>
<dbReference type="GO" id="GO:0046872">
    <property type="term" value="F:metal ion binding"/>
    <property type="evidence" value="ECO:0007669"/>
    <property type="project" value="InterPro"/>
</dbReference>
<comment type="caution">
    <text evidence="3">The sequence shown here is derived from an EMBL/GenBank/DDBJ whole genome shotgun (WGS) entry which is preliminary data.</text>
</comment>
<feature type="domain" description="DAGKc" evidence="1">
    <location>
        <begin position="17"/>
        <end position="146"/>
    </location>
</feature>
<dbReference type="Pfam" id="PF19991">
    <property type="entry name" value="HMA_2"/>
    <property type="match status" value="1"/>
</dbReference>